<name>A0ABD3DD41_9LAMI</name>
<evidence type="ECO:0000313" key="2">
    <source>
        <dbReference type="EMBL" id="KAL3638861.1"/>
    </source>
</evidence>
<evidence type="ECO:0000256" key="1">
    <source>
        <dbReference type="SAM" id="MobiDB-lite"/>
    </source>
</evidence>
<dbReference type="PANTHER" id="PTHR34194:SF2">
    <property type="entry name" value="F14J8.16 PROTEIN"/>
    <property type="match status" value="1"/>
</dbReference>
<accession>A0ABD3DD41</accession>
<feature type="region of interest" description="Disordered" evidence="1">
    <location>
        <begin position="1"/>
        <end position="25"/>
    </location>
</feature>
<feature type="compositionally biased region" description="Basic and acidic residues" evidence="1">
    <location>
        <begin position="13"/>
        <end position="25"/>
    </location>
</feature>
<reference evidence="3" key="1">
    <citation type="journal article" date="2024" name="IScience">
        <title>Strigolactones Initiate the Formation of Haustorium-like Structures in Castilleja.</title>
        <authorList>
            <person name="Buerger M."/>
            <person name="Peterson D."/>
            <person name="Chory J."/>
        </authorList>
    </citation>
    <scope>NUCLEOTIDE SEQUENCE [LARGE SCALE GENOMIC DNA]</scope>
</reference>
<protein>
    <submittedName>
        <fullName evidence="2">Uncharacterized protein</fullName>
    </submittedName>
</protein>
<proteinExistence type="predicted"/>
<dbReference type="PANTHER" id="PTHR34194">
    <property type="entry name" value="F14J8.16 PROTEIN"/>
    <property type="match status" value="1"/>
</dbReference>
<dbReference type="Proteomes" id="UP001632038">
    <property type="component" value="Unassembled WGS sequence"/>
</dbReference>
<keyword evidence="3" id="KW-1185">Reference proteome</keyword>
<sequence>MERKEGQNGQLPVKDDDVHENAYEMEKKRKGKGLLIELDDDVGENDGEALKEKNSSQEVKNEKSEVAFKKRPVAEEVKELIERVKDILFKRSRYEVVGPTPRGFTNFTVGESSGHKKIDEKIDINESGLSEDYMKFRRQVLEAISKPFKKRELKALLQEFHMHPNSYPSYHQDLVKILESNKWNSRKRLAILRGFFFWIQNLHQEGCFQPWHDNVCLNVLAGRPQRTHGGN</sequence>
<organism evidence="2 3">
    <name type="scientific">Castilleja foliolosa</name>
    <dbReference type="NCBI Taxonomy" id="1961234"/>
    <lineage>
        <taxon>Eukaryota</taxon>
        <taxon>Viridiplantae</taxon>
        <taxon>Streptophyta</taxon>
        <taxon>Embryophyta</taxon>
        <taxon>Tracheophyta</taxon>
        <taxon>Spermatophyta</taxon>
        <taxon>Magnoliopsida</taxon>
        <taxon>eudicotyledons</taxon>
        <taxon>Gunneridae</taxon>
        <taxon>Pentapetalae</taxon>
        <taxon>asterids</taxon>
        <taxon>lamiids</taxon>
        <taxon>Lamiales</taxon>
        <taxon>Orobanchaceae</taxon>
        <taxon>Pedicularideae</taxon>
        <taxon>Castillejinae</taxon>
        <taxon>Castilleja</taxon>
    </lineage>
</organism>
<gene>
    <name evidence="2" type="ORF">CASFOL_016768</name>
</gene>
<dbReference type="AlphaFoldDB" id="A0ABD3DD41"/>
<dbReference type="EMBL" id="JAVIJP010000018">
    <property type="protein sequence ID" value="KAL3638861.1"/>
    <property type="molecule type" value="Genomic_DNA"/>
</dbReference>
<evidence type="ECO:0000313" key="3">
    <source>
        <dbReference type="Proteomes" id="UP001632038"/>
    </source>
</evidence>
<comment type="caution">
    <text evidence="2">The sequence shown here is derived from an EMBL/GenBank/DDBJ whole genome shotgun (WGS) entry which is preliminary data.</text>
</comment>